<dbReference type="InterPro" id="IPR002048">
    <property type="entry name" value="EF_hand_dom"/>
</dbReference>
<dbReference type="Gene3D" id="1.10.238.10">
    <property type="entry name" value="EF-hand"/>
    <property type="match status" value="2"/>
</dbReference>
<dbReference type="SMART" id="SM00054">
    <property type="entry name" value="EFh"/>
    <property type="match status" value="1"/>
</dbReference>
<dbReference type="SMART" id="SM00042">
    <property type="entry name" value="CUB"/>
    <property type="match status" value="1"/>
</dbReference>
<gene>
    <name evidence="8" type="ORF">AWZ03_010463</name>
</gene>
<evidence type="ECO:0000256" key="5">
    <source>
        <dbReference type="SAM" id="MobiDB-lite"/>
    </source>
</evidence>
<dbReference type="InterPro" id="IPR050403">
    <property type="entry name" value="Myosin_RLC"/>
</dbReference>
<dbReference type="InterPro" id="IPR011992">
    <property type="entry name" value="EF-hand-dom_pair"/>
</dbReference>
<name>A0A484B2R0_DRONA</name>
<evidence type="ECO:0000259" key="6">
    <source>
        <dbReference type="PROSITE" id="PS01180"/>
    </source>
</evidence>
<keyword evidence="1" id="KW-0677">Repeat</keyword>
<dbReference type="OrthoDB" id="429467at2759"/>
<dbReference type="Pfam" id="PF13405">
    <property type="entry name" value="EF-hand_6"/>
    <property type="match status" value="1"/>
</dbReference>
<dbReference type="Pfam" id="PF00431">
    <property type="entry name" value="CUB"/>
    <property type="match status" value="1"/>
</dbReference>
<dbReference type="InterPro" id="IPR018247">
    <property type="entry name" value="EF_Hand_1_Ca_BS"/>
</dbReference>
<keyword evidence="9" id="KW-1185">Reference proteome</keyword>
<proteinExistence type="predicted"/>
<dbReference type="Gene3D" id="2.60.120.290">
    <property type="entry name" value="Spermadhesin, CUB domain"/>
    <property type="match status" value="1"/>
</dbReference>
<sequence length="525" mass="58704">MSMDPAVSLEDLERRRRRASSARKASQTPQPPPQLATDSEAMAVINEIFNPRLKLPESTGHYTLPEELTADDHVSPQDLDIAKLAELKEVFTLFDTDCDGLISKDDLRFTYTALGNEPNEQLLEQMMSEAQEPLDYEAFVQLMCRRTIELDPEEVLLEAWSKWDDHGTGMIDERKIYEELTNYGDKMTISEAKEALSHAPMAKPKTLEEPPMIDYPAFCRMLGGMRKRKNNCLDTVEVFPYLREPVIENSTLASYTWCQHSATARNATPIYSGGRLLGLRLSFQQPPTRLSDWTLNLTASYRFLKQELFKTNGRLVPHSFCDFYFFASTGIEGNLGEGYFHSPRFPANYPAHIKCAYKFIGRPDSRVELLFEELQLPPVVSGGCQLDALTIFDAESAHMNAVIDVLCAPCPTRRILSSGPDLLLEFNASSNRTAKGFRGKYKFVPNEQQALAVPPILEAASIAIKQTPAKSNSVQVEGDEEAGKDARPGHRNPNGGKLLPPAAPLPQNAASFRLSVWPWEADVAN</sequence>
<dbReference type="PANTHER" id="PTHR23049">
    <property type="entry name" value="MYOSIN REGULATORY LIGHT CHAIN 2"/>
    <property type="match status" value="1"/>
</dbReference>
<dbReference type="AlphaFoldDB" id="A0A484B2R0"/>
<dbReference type="EMBL" id="LSRL02000177">
    <property type="protein sequence ID" value="TDG43106.1"/>
    <property type="molecule type" value="Genomic_DNA"/>
</dbReference>
<dbReference type="PROSITE" id="PS00018">
    <property type="entry name" value="EF_HAND_1"/>
    <property type="match status" value="1"/>
</dbReference>
<evidence type="ECO:0000256" key="3">
    <source>
        <dbReference type="ARBA" id="ARBA00023157"/>
    </source>
</evidence>
<accession>A0A484B2R0</accession>
<dbReference type="GO" id="GO:0005509">
    <property type="term" value="F:calcium ion binding"/>
    <property type="evidence" value="ECO:0007669"/>
    <property type="project" value="InterPro"/>
</dbReference>
<dbReference type="CDD" id="cd00051">
    <property type="entry name" value="EFh"/>
    <property type="match status" value="1"/>
</dbReference>
<dbReference type="CDD" id="cd00041">
    <property type="entry name" value="CUB"/>
    <property type="match status" value="1"/>
</dbReference>
<dbReference type="STRING" id="7232.A0A484B2R0"/>
<feature type="region of interest" description="Disordered" evidence="5">
    <location>
        <begin position="1"/>
        <end position="36"/>
    </location>
</feature>
<organism evidence="8 9">
    <name type="scientific">Drosophila navojoa</name>
    <name type="common">Fruit fly</name>
    <dbReference type="NCBI Taxonomy" id="7232"/>
    <lineage>
        <taxon>Eukaryota</taxon>
        <taxon>Metazoa</taxon>
        <taxon>Ecdysozoa</taxon>
        <taxon>Arthropoda</taxon>
        <taxon>Hexapoda</taxon>
        <taxon>Insecta</taxon>
        <taxon>Pterygota</taxon>
        <taxon>Neoptera</taxon>
        <taxon>Endopterygota</taxon>
        <taxon>Diptera</taxon>
        <taxon>Brachycera</taxon>
        <taxon>Muscomorpha</taxon>
        <taxon>Ephydroidea</taxon>
        <taxon>Drosophilidae</taxon>
        <taxon>Drosophila</taxon>
    </lineage>
</organism>
<evidence type="ECO:0000256" key="2">
    <source>
        <dbReference type="ARBA" id="ARBA00022837"/>
    </source>
</evidence>
<protein>
    <recommendedName>
        <fullName evidence="10">CUB domain-containing protein</fullName>
    </recommendedName>
</protein>
<comment type="caution">
    <text evidence="4">Lacks conserved residue(s) required for the propagation of feature annotation.</text>
</comment>
<evidence type="ECO:0000256" key="4">
    <source>
        <dbReference type="PROSITE-ProRule" id="PRU00059"/>
    </source>
</evidence>
<reference evidence="8 9" key="1">
    <citation type="journal article" date="2019" name="J. Hered.">
        <title>An Improved Genome Assembly for Drosophila navojoa, the Basal Species in the mojavensis Cluster.</title>
        <authorList>
            <person name="Vanderlinde T."/>
            <person name="Dupim E.G."/>
            <person name="Nazario-Yepiz N.O."/>
            <person name="Carvalho A.B."/>
        </authorList>
    </citation>
    <scope>NUCLEOTIDE SEQUENCE [LARGE SCALE GENOMIC DNA]</scope>
    <source>
        <strain evidence="8">Navoj_Jal97</strain>
        <tissue evidence="8">Whole organism</tissue>
    </source>
</reference>
<evidence type="ECO:0000313" key="9">
    <source>
        <dbReference type="Proteomes" id="UP000295192"/>
    </source>
</evidence>
<dbReference type="SUPFAM" id="SSF49854">
    <property type="entry name" value="Spermadhesin, CUB domain"/>
    <property type="match status" value="1"/>
</dbReference>
<dbReference type="Proteomes" id="UP000295192">
    <property type="component" value="Unassembled WGS sequence"/>
</dbReference>
<evidence type="ECO:0000256" key="1">
    <source>
        <dbReference type="ARBA" id="ARBA00022737"/>
    </source>
</evidence>
<dbReference type="SUPFAM" id="SSF47473">
    <property type="entry name" value="EF-hand"/>
    <property type="match status" value="1"/>
</dbReference>
<feature type="domain" description="CUB" evidence="6">
    <location>
        <begin position="321"/>
        <end position="444"/>
    </location>
</feature>
<keyword evidence="2" id="KW-0106">Calcium</keyword>
<evidence type="ECO:0000259" key="7">
    <source>
        <dbReference type="PROSITE" id="PS50222"/>
    </source>
</evidence>
<dbReference type="InterPro" id="IPR035914">
    <property type="entry name" value="Sperma_CUB_dom_sf"/>
</dbReference>
<comment type="caution">
    <text evidence="8">The sequence shown here is derived from an EMBL/GenBank/DDBJ whole genome shotgun (WGS) entry which is preliminary data.</text>
</comment>
<dbReference type="PROSITE" id="PS01180">
    <property type="entry name" value="CUB"/>
    <property type="match status" value="1"/>
</dbReference>
<feature type="region of interest" description="Disordered" evidence="5">
    <location>
        <begin position="468"/>
        <end position="504"/>
    </location>
</feature>
<dbReference type="OMA" id="FNIMENS"/>
<dbReference type="GO" id="GO:0043226">
    <property type="term" value="C:organelle"/>
    <property type="evidence" value="ECO:0007669"/>
    <property type="project" value="UniProtKB-ARBA"/>
</dbReference>
<dbReference type="FunFam" id="1.10.238.10:FF:000178">
    <property type="entry name" value="Calmodulin-2 A"/>
    <property type="match status" value="1"/>
</dbReference>
<evidence type="ECO:0008006" key="10">
    <source>
        <dbReference type="Google" id="ProtNLM"/>
    </source>
</evidence>
<keyword evidence="3" id="KW-1015">Disulfide bond</keyword>
<feature type="domain" description="EF-hand" evidence="7">
    <location>
        <begin position="82"/>
        <end position="117"/>
    </location>
</feature>
<dbReference type="InterPro" id="IPR000859">
    <property type="entry name" value="CUB_dom"/>
</dbReference>
<evidence type="ECO:0000313" key="8">
    <source>
        <dbReference type="EMBL" id="TDG43106.1"/>
    </source>
</evidence>
<dbReference type="PROSITE" id="PS50222">
    <property type="entry name" value="EF_HAND_2"/>
    <property type="match status" value="1"/>
</dbReference>